<evidence type="ECO:0000256" key="1">
    <source>
        <dbReference type="ARBA" id="ARBA00038283"/>
    </source>
</evidence>
<proteinExistence type="inferred from homology"/>
<dbReference type="InterPro" id="IPR000525">
    <property type="entry name" value="Initiator_Rep_WH1"/>
</dbReference>
<reference evidence="3 4" key="1">
    <citation type="submission" date="2023-10" db="EMBL/GenBank/DDBJ databases">
        <title>Bacteria for the degradation of biodegradable plastic PBAT(Polybutylene adipate terephthalate).</title>
        <authorList>
            <person name="Weon H.-Y."/>
            <person name="Yeon J."/>
        </authorList>
    </citation>
    <scope>NUCLEOTIDE SEQUENCE [LARGE SCALE GENOMIC DNA]</scope>
    <source>
        <strain evidence="3 4">SBD 7-3</strain>
        <plasmid evidence="3 4">unnamed2</plasmid>
    </source>
</reference>
<dbReference type="Pfam" id="PF21205">
    <property type="entry name" value="Rep3_C"/>
    <property type="match status" value="1"/>
</dbReference>
<comment type="similarity">
    <text evidence="1">Belongs to the initiator RepB protein family.</text>
</comment>
<protein>
    <submittedName>
        <fullName evidence="3">Replication initiation protein</fullName>
    </submittedName>
</protein>
<dbReference type="Proteomes" id="UP001303946">
    <property type="component" value="Plasmid unnamed2"/>
</dbReference>
<dbReference type="Pfam" id="PF01051">
    <property type="entry name" value="Rep3_N"/>
    <property type="match status" value="1"/>
</dbReference>
<evidence type="ECO:0000313" key="3">
    <source>
        <dbReference type="EMBL" id="WOB11386.1"/>
    </source>
</evidence>
<evidence type="ECO:0000313" key="4">
    <source>
        <dbReference type="Proteomes" id="UP001303946"/>
    </source>
</evidence>
<gene>
    <name evidence="3" type="ORF">RXV79_27765</name>
</gene>
<sequence>MARKRTTSQSPEGQISLFASKETPDAFRKAVQIVHSKPKQPLSLLQRKLGNAWAKHAIENSPDEHGWWVLGIRDLAIDVGFDSNNRQYLKESAEALMRIVFEWDVMSPTNKRPWKASVMFPEVEIHADHIRYQISSQLRELIVKPEIYALIDMNVVRRFRRAPSLAIWEFCSRYEKIGQTAEVEWEKFRDMVLGETAEAVTYQEYKYFKAKVLKPAVAEINAESNLTITLVEAKMGKRVTALRFMIEKKLVAEELVDDGRAVELIGELVRLGVMQSEAKRMVKDHPLDAVKAALDYTKRRMADKRAEKLDNPAAYFRHALQHRYAAPAADAPSEEPSQQPSPKMDLREAYLQAQLSDVEGYFRELDAEDQSALIERYNEQAIGPLKLTKKKPSRAAEAGFRRWLVKDVWGEPSPEDLVDFAQRILAAKQ</sequence>
<dbReference type="EMBL" id="CP136338">
    <property type="protein sequence ID" value="WOB11386.1"/>
    <property type="molecule type" value="Genomic_DNA"/>
</dbReference>
<dbReference type="InterPro" id="IPR036388">
    <property type="entry name" value="WH-like_DNA-bd_sf"/>
</dbReference>
<keyword evidence="4" id="KW-1185">Reference proteome</keyword>
<keyword evidence="3" id="KW-0614">Plasmid</keyword>
<feature type="domain" description="Initiator Rep protein WH1" evidence="2">
    <location>
        <begin position="29"/>
        <end position="171"/>
    </location>
</feature>
<dbReference type="RefSeq" id="WP_316704688.1">
    <property type="nucleotide sequence ID" value="NZ_CP136338.1"/>
</dbReference>
<accession>A0ABZ0D2J0</accession>
<geneLocation type="plasmid" evidence="3 4">
    <name>unnamed2</name>
</geneLocation>
<dbReference type="SUPFAM" id="SSF46785">
    <property type="entry name" value="Winged helix' DNA-binding domain"/>
    <property type="match status" value="1"/>
</dbReference>
<evidence type="ECO:0000259" key="2">
    <source>
        <dbReference type="Pfam" id="PF01051"/>
    </source>
</evidence>
<organism evidence="3 4">
    <name type="scientific">Piscinibacter gummiphilus</name>
    <dbReference type="NCBI Taxonomy" id="946333"/>
    <lineage>
        <taxon>Bacteria</taxon>
        <taxon>Pseudomonadati</taxon>
        <taxon>Pseudomonadota</taxon>
        <taxon>Betaproteobacteria</taxon>
        <taxon>Burkholderiales</taxon>
        <taxon>Sphaerotilaceae</taxon>
        <taxon>Piscinibacter</taxon>
    </lineage>
</organism>
<dbReference type="InterPro" id="IPR036390">
    <property type="entry name" value="WH_DNA-bd_sf"/>
</dbReference>
<dbReference type="Gene3D" id="1.10.10.10">
    <property type="entry name" value="Winged helix-like DNA-binding domain superfamily/Winged helix DNA-binding domain"/>
    <property type="match status" value="1"/>
</dbReference>
<name>A0ABZ0D2J0_9BURK</name>